<keyword evidence="2" id="KW-1185">Reference proteome</keyword>
<protein>
    <submittedName>
        <fullName evidence="1">Uncharacterized protein</fullName>
    </submittedName>
</protein>
<reference evidence="1 2" key="1">
    <citation type="submission" date="2021-06" db="EMBL/GenBank/DDBJ databases">
        <title>Caerostris extrusa draft genome.</title>
        <authorList>
            <person name="Kono N."/>
            <person name="Arakawa K."/>
        </authorList>
    </citation>
    <scope>NUCLEOTIDE SEQUENCE [LARGE SCALE GENOMIC DNA]</scope>
</reference>
<proteinExistence type="predicted"/>
<dbReference type="EMBL" id="BPLR01020295">
    <property type="protein sequence ID" value="GIX76973.1"/>
    <property type="molecule type" value="Genomic_DNA"/>
</dbReference>
<sequence length="115" mass="13397">MRYSANANVKFKAKLSEMFGIPPYACLEQAHFQNTGRFLTFSYSQFCTLEPQKLEYSIQNSRHAYIFFFFFICQTILYQHNAVRNSAGVCREPCPIAIFHSSKISCRKRVFSNTL</sequence>
<organism evidence="1 2">
    <name type="scientific">Caerostris extrusa</name>
    <name type="common">Bark spider</name>
    <name type="synonym">Caerostris bankana</name>
    <dbReference type="NCBI Taxonomy" id="172846"/>
    <lineage>
        <taxon>Eukaryota</taxon>
        <taxon>Metazoa</taxon>
        <taxon>Ecdysozoa</taxon>
        <taxon>Arthropoda</taxon>
        <taxon>Chelicerata</taxon>
        <taxon>Arachnida</taxon>
        <taxon>Araneae</taxon>
        <taxon>Araneomorphae</taxon>
        <taxon>Entelegynae</taxon>
        <taxon>Araneoidea</taxon>
        <taxon>Araneidae</taxon>
        <taxon>Caerostris</taxon>
    </lineage>
</organism>
<dbReference type="Proteomes" id="UP001054945">
    <property type="component" value="Unassembled WGS sequence"/>
</dbReference>
<evidence type="ECO:0000313" key="1">
    <source>
        <dbReference type="EMBL" id="GIX76973.1"/>
    </source>
</evidence>
<evidence type="ECO:0000313" key="2">
    <source>
        <dbReference type="Proteomes" id="UP001054945"/>
    </source>
</evidence>
<dbReference type="AlphaFoldDB" id="A0AAV4MXF6"/>
<gene>
    <name evidence="1" type="ORF">CEXT_322221</name>
</gene>
<name>A0AAV4MXF6_CAEEX</name>
<accession>A0AAV4MXF6</accession>
<comment type="caution">
    <text evidence="1">The sequence shown here is derived from an EMBL/GenBank/DDBJ whole genome shotgun (WGS) entry which is preliminary data.</text>
</comment>